<dbReference type="GO" id="GO:0000981">
    <property type="term" value="F:DNA-binding transcription factor activity, RNA polymerase II-specific"/>
    <property type="evidence" value="ECO:0007669"/>
    <property type="project" value="TreeGrafter"/>
</dbReference>
<evidence type="ECO:0000256" key="5">
    <source>
        <dbReference type="RuleBase" id="RU003796"/>
    </source>
</evidence>
<dbReference type="PANTHER" id="PTHR12081:SF18">
    <property type="entry name" value="TRANSCRIPTION FACTOR E2F2-RELATED"/>
    <property type="match status" value="1"/>
</dbReference>
<feature type="compositionally biased region" description="Low complexity" evidence="6">
    <location>
        <begin position="572"/>
        <end position="582"/>
    </location>
</feature>
<evidence type="ECO:0000256" key="2">
    <source>
        <dbReference type="ARBA" id="ARBA00023015"/>
    </source>
</evidence>
<evidence type="ECO:0000256" key="1">
    <source>
        <dbReference type="ARBA" id="ARBA00010940"/>
    </source>
</evidence>
<keyword evidence="9" id="KW-1185">Reference proteome</keyword>
<dbReference type="EMBL" id="FN653023">
    <property type="protein sequence ID" value="CBY18153.1"/>
    <property type="molecule type" value="Genomic_DNA"/>
</dbReference>
<evidence type="ECO:0000313" key="9">
    <source>
        <dbReference type="Proteomes" id="UP000001307"/>
    </source>
</evidence>
<dbReference type="AlphaFoldDB" id="E4X3E9"/>
<keyword evidence="2 5" id="KW-0805">Transcription regulation</keyword>
<evidence type="ECO:0000313" key="8">
    <source>
        <dbReference type="EMBL" id="CBY18153.1"/>
    </source>
</evidence>
<comment type="similarity">
    <text evidence="1 5">Belongs to the E2F/DP family.</text>
</comment>
<reference evidence="8" key="1">
    <citation type="journal article" date="2010" name="Science">
        <title>Plasticity of animal genome architecture unmasked by rapid evolution of a pelagic tunicate.</title>
        <authorList>
            <person name="Denoeud F."/>
            <person name="Henriet S."/>
            <person name="Mungpakdee S."/>
            <person name="Aury J.M."/>
            <person name="Da Silva C."/>
            <person name="Brinkmann H."/>
            <person name="Mikhaleva J."/>
            <person name="Olsen L.C."/>
            <person name="Jubin C."/>
            <person name="Canestro C."/>
            <person name="Bouquet J.M."/>
            <person name="Danks G."/>
            <person name="Poulain J."/>
            <person name="Campsteijn C."/>
            <person name="Adamski M."/>
            <person name="Cross I."/>
            <person name="Yadetie F."/>
            <person name="Muffato M."/>
            <person name="Louis A."/>
            <person name="Butcher S."/>
            <person name="Tsagkogeorga G."/>
            <person name="Konrad A."/>
            <person name="Singh S."/>
            <person name="Jensen M.F."/>
            <person name="Cong E.H."/>
            <person name="Eikeseth-Otteraa H."/>
            <person name="Noel B."/>
            <person name="Anthouard V."/>
            <person name="Porcel B.M."/>
            <person name="Kachouri-Lafond R."/>
            <person name="Nishino A."/>
            <person name="Ugolini M."/>
            <person name="Chourrout P."/>
            <person name="Nishida H."/>
            <person name="Aasland R."/>
            <person name="Huzurbazar S."/>
            <person name="Westhof E."/>
            <person name="Delsuc F."/>
            <person name="Lehrach H."/>
            <person name="Reinhardt R."/>
            <person name="Weissenbach J."/>
            <person name="Roy S.W."/>
            <person name="Artiguenave F."/>
            <person name="Postlethwait J.H."/>
            <person name="Manak J.R."/>
            <person name="Thompson E.M."/>
            <person name="Jaillon O."/>
            <person name="Du Pasquier L."/>
            <person name="Boudinot P."/>
            <person name="Liberles D.A."/>
            <person name="Volff J.N."/>
            <person name="Philippe H."/>
            <person name="Lenhard B."/>
            <person name="Roest Crollius H."/>
            <person name="Wincker P."/>
            <person name="Chourrout D."/>
        </authorList>
    </citation>
    <scope>NUCLEOTIDE SEQUENCE [LARGE SCALE GENOMIC DNA]</scope>
</reference>
<dbReference type="GO" id="GO:0090575">
    <property type="term" value="C:RNA polymerase II transcription regulator complex"/>
    <property type="evidence" value="ECO:0007669"/>
    <property type="project" value="TreeGrafter"/>
</dbReference>
<dbReference type="Pfam" id="PF02319">
    <property type="entry name" value="WHD_E2F_TDP"/>
    <property type="match status" value="2"/>
</dbReference>
<evidence type="ECO:0000256" key="4">
    <source>
        <dbReference type="ARBA" id="ARBA00023163"/>
    </source>
</evidence>
<dbReference type="SMART" id="SM01372">
    <property type="entry name" value="E2F_TDP"/>
    <property type="match status" value="2"/>
</dbReference>
<keyword evidence="4 5" id="KW-0804">Transcription</keyword>
<dbReference type="SUPFAM" id="SSF46785">
    <property type="entry name" value="Winged helix' DNA-binding domain"/>
    <property type="match status" value="2"/>
</dbReference>
<dbReference type="InterPro" id="IPR015633">
    <property type="entry name" value="E2F"/>
</dbReference>
<dbReference type="PANTHER" id="PTHR12081">
    <property type="entry name" value="TRANSCRIPTION FACTOR E2F"/>
    <property type="match status" value="1"/>
</dbReference>
<feature type="region of interest" description="Disordered" evidence="6">
    <location>
        <begin position="560"/>
        <end position="593"/>
    </location>
</feature>
<sequence length="593" mass="65591">MKTDSPHSGLRLLSEAISPHIRELAKKDEEQLIAESLARETVIKEAPVKERTGKRKLFEAELLSEGSSLGSNQDEKECLTRSLDKIVERFLERFSDKENEQFTLMDLEFTAVKRRIYDVLNVLEGVGYIQKWQKKNSYLWTSKATMEEKIMKIRRSANVDSQNQDLVATIAHSIVAKDETFDDLTSHSDNSHLESDSSILNISELSNSSLDSSSFSANSSSCSKSSSMTKNLSSLTVRFISLFFRISPVNWTLTLDEAAERLVADSGELDQTATSKSRIASIKRRLYDITNVFLALGLIEKVQVTYGTGVHLQRKSAYHWIGVSVSGDKTGSNSTSKTVLEDVTHLQQKNSIDRQCQTSPSLLRSLIADIHAELDEARAHDSISLSVNCPTCLNQLHRHMPALCPHCRAHLPAATNNALSESSNSMLLTKQKLMFSPLPSSPLPSDLSRRQMTSTPLAGVSKIASKFCKISSNLSSGTFAANRKRKSSAPVFSTRMPPNFAARPAMPQNTFMTAFVKKPLASKTLNFASPIAPNEIERQRKPSRNGANVHFLLPKMEIHLPASPKRVKDDSGLGPSPSLFPSNVANQSVKNSK</sequence>
<name>E4X3E9_OIKDI</name>
<feature type="domain" description="E2F/DP family winged-helix DNA-binding" evidence="7">
    <location>
        <begin position="78"/>
        <end position="142"/>
    </location>
</feature>
<protein>
    <recommendedName>
        <fullName evidence="7">E2F/DP family winged-helix DNA-binding domain-containing protein</fullName>
    </recommendedName>
</protein>
<feature type="domain" description="E2F/DP family winged-helix DNA-binding" evidence="7">
    <location>
        <begin position="227"/>
        <end position="322"/>
    </location>
</feature>
<dbReference type="Proteomes" id="UP000001307">
    <property type="component" value="Unassembled WGS sequence"/>
</dbReference>
<dbReference type="InterPro" id="IPR036390">
    <property type="entry name" value="WH_DNA-bd_sf"/>
</dbReference>
<accession>E4X3E9</accession>
<gene>
    <name evidence="8" type="ORF">GSOID_T00017790001</name>
</gene>
<dbReference type="Gene3D" id="1.10.10.10">
    <property type="entry name" value="Winged helix-like DNA-binding domain superfamily/Winged helix DNA-binding domain"/>
    <property type="match status" value="2"/>
</dbReference>
<dbReference type="GO" id="GO:0000978">
    <property type="term" value="F:RNA polymerase II cis-regulatory region sequence-specific DNA binding"/>
    <property type="evidence" value="ECO:0007669"/>
    <property type="project" value="InterPro"/>
</dbReference>
<organism evidence="8">
    <name type="scientific">Oikopleura dioica</name>
    <name type="common">Tunicate</name>
    <dbReference type="NCBI Taxonomy" id="34765"/>
    <lineage>
        <taxon>Eukaryota</taxon>
        <taxon>Metazoa</taxon>
        <taxon>Chordata</taxon>
        <taxon>Tunicata</taxon>
        <taxon>Appendicularia</taxon>
        <taxon>Copelata</taxon>
        <taxon>Oikopleuridae</taxon>
        <taxon>Oikopleura</taxon>
    </lineage>
</organism>
<proteinExistence type="inferred from homology"/>
<keyword evidence="3 5" id="KW-0238">DNA-binding</keyword>
<dbReference type="OrthoDB" id="5318at2759"/>
<dbReference type="InterPro" id="IPR003316">
    <property type="entry name" value="E2F_WHTH_DNA-bd_dom"/>
</dbReference>
<evidence type="ECO:0000256" key="3">
    <source>
        <dbReference type="ARBA" id="ARBA00023125"/>
    </source>
</evidence>
<comment type="subcellular location">
    <subcellularLocation>
        <location evidence="5">Nucleus</location>
    </subcellularLocation>
</comment>
<evidence type="ECO:0000259" key="7">
    <source>
        <dbReference type="SMART" id="SM01372"/>
    </source>
</evidence>
<dbReference type="InParanoid" id="E4X3E9"/>
<feature type="compositionally biased region" description="Polar residues" evidence="6">
    <location>
        <begin position="583"/>
        <end position="593"/>
    </location>
</feature>
<keyword evidence="5" id="KW-0539">Nucleus</keyword>
<dbReference type="InterPro" id="IPR036388">
    <property type="entry name" value="WH-like_DNA-bd_sf"/>
</dbReference>
<evidence type="ECO:0000256" key="6">
    <source>
        <dbReference type="SAM" id="MobiDB-lite"/>
    </source>
</evidence>